<dbReference type="CDD" id="cd17321">
    <property type="entry name" value="MFS_MMR_MDR_like"/>
    <property type="match status" value="1"/>
</dbReference>
<evidence type="ECO:0000256" key="6">
    <source>
        <dbReference type="ARBA" id="ARBA00023136"/>
    </source>
</evidence>
<keyword evidence="3" id="KW-1003">Cell membrane</keyword>
<evidence type="ECO:0000256" key="1">
    <source>
        <dbReference type="ARBA" id="ARBA00004651"/>
    </source>
</evidence>
<reference evidence="9 10" key="1">
    <citation type="submission" date="2014-09" db="EMBL/GenBank/DDBJ databases">
        <authorList>
            <person name="Hornung B.V."/>
        </authorList>
    </citation>
    <scope>NUCLEOTIDE SEQUENCE [LARGE SCALE GENOMIC DNA]</scope>
    <source>
        <strain evidence="9 10">FRIFI</strain>
    </source>
</reference>
<feature type="domain" description="Major facilitator superfamily (MFS) profile" evidence="8">
    <location>
        <begin position="13"/>
        <end position="557"/>
    </location>
</feature>
<sequence>MSEALKKKSTSIAMLVFLLGIFMGAMDSGIVSPARNVIASGLGISESASVWMITIYTLAYAVSMPITGKLADTYGRKKVYMICVTLFATGSLLCGISDIVGSYGFLLTSRVIEAIGGGGIMPIATAYIGSSFPEEKRGSALGLVGGIYGIATVLGPTLGSFILSVAGDGKWGYLFLINVPISIIIIGAALKLEENKKDSDIKKMDIWGSLILSILIASLMYALTNLKFYDFGNSIKTLDVWPYLLISIIMVPIFIYIEKRAEDPVLNLSFFTNKQIALTLFISLIVGCGLMSTVFLPQFAENVLKLKRGSGGYIVTLFAVFTGISAPLGGKFIDKFGVKRLLLLGFLANIFGVLYQAVITANHPNFTNLTIGLVFMGIGMGFTMGTPVNYLMMSLVKPEEISMGQSTVSLLRSIGVAISPNLLINFVSDAGRNVPGAIEKVMPHIQGITGGALGSSTASADMMNKLQNADVTNIFETVKSFMMSMLNGIQHTMSVNPNMDFAALKSNYLTSLDKAKPAIENAYQYTMNQGYAHLFIGVAVISLLGLIASLFIKSKKKSK</sequence>
<dbReference type="PANTHER" id="PTHR42718:SF46">
    <property type="entry name" value="BLR6921 PROTEIN"/>
    <property type="match status" value="1"/>
</dbReference>
<feature type="transmembrane region" description="Helical" evidence="7">
    <location>
        <begin position="79"/>
        <end position="105"/>
    </location>
</feature>
<feature type="transmembrane region" description="Helical" evidence="7">
    <location>
        <begin position="371"/>
        <end position="396"/>
    </location>
</feature>
<feature type="transmembrane region" description="Helical" evidence="7">
    <location>
        <begin position="531"/>
        <end position="552"/>
    </location>
</feature>
<proteinExistence type="predicted"/>
<dbReference type="Pfam" id="PF07690">
    <property type="entry name" value="MFS_1"/>
    <property type="match status" value="1"/>
</dbReference>
<keyword evidence="6 7" id="KW-0472">Membrane</keyword>
<evidence type="ECO:0000256" key="2">
    <source>
        <dbReference type="ARBA" id="ARBA00022448"/>
    </source>
</evidence>
<gene>
    <name evidence="9" type="ORF">FRIFI_2778</name>
</gene>
<feature type="transmembrane region" description="Helical" evidence="7">
    <location>
        <begin position="171"/>
        <end position="192"/>
    </location>
</feature>
<feature type="transmembrane region" description="Helical" evidence="7">
    <location>
        <begin position="141"/>
        <end position="165"/>
    </location>
</feature>
<evidence type="ECO:0000313" key="9">
    <source>
        <dbReference type="EMBL" id="CEI74295.1"/>
    </source>
</evidence>
<dbReference type="Proteomes" id="UP000245695">
    <property type="component" value="Chromosome 1"/>
</dbReference>
<keyword evidence="2" id="KW-0813">Transport</keyword>
<feature type="transmembrane region" description="Helical" evidence="7">
    <location>
        <begin position="240"/>
        <end position="257"/>
    </location>
</feature>
<evidence type="ECO:0000256" key="4">
    <source>
        <dbReference type="ARBA" id="ARBA00022692"/>
    </source>
</evidence>
<evidence type="ECO:0000256" key="5">
    <source>
        <dbReference type="ARBA" id="ARBA00022989"/>
    </source>
</evidence>
<name>A0A2P2BVA3_9FIRM</name>
<feature type="transmembrane region" description="Helical" evidence="7">
    <location>
        <begin position="111"/>
        <end position="129"/>
    </location>
</feature>
<feature type="transmembrane region" description="Helical" evidence="7">
    <location>
        <begin position="278"/>
        <end position="299"/>
    </location>
</feature>
<evidence type="ECO:0000313" key="10">
    <source>
        <dbReference type="Proteomes" id="UP000245695"/>
    </source>
</evidence>
<feature type="transmembrane region" description="Helical" evidence="7">
    <location>
        <begin position="49"/>
        <end position="67"/>
    </location>
</feature>
<dbReference type="Gene3D" id="1.20.1250.20">
    <property type="entry name" value="MFS general substrate transporter like domains"/>
    <property type="match status" value="1"/>
</dbReference>
<dbReference type="PROSITE" id="PS50850">
    <property type="entry name" value="MFS"/>
    <property type="match status" value="1"/>
</dbReference>
<keyword evidence="4 7" id="KW-0812">Transmembrane</keyword>
<dbReference type="InterPro" id="IPR011701">
    <property type="entry name" value="MFS"/>
</dbReference>
<dbReference type="AlphaFoldDB" id="A0A2P2BVA3"/>
<dbReference type="GO" id="GO:0005886">
    <property type="term" value="C:plasma membrane"/>
    <property type="evidence" value="ECO:0007669"/>
    <property type="project" value="UniProtKB-SubCell"/>
</dbReference>
<dbReference type="GO" id="GO:0022857">
    <property type="term" value="F:transmembrane transporter activity"/>
    <property type="evidence" value="ECO:0007669"/>
    <property type="project" value="InterPro"/>
</dbReference>
<dbReference type="InterPro" id="IPR020846">
    <property type="entry name" value="MFS_dom"/>
</dbReference>
<dbReference type="RefSeq" id="WP_166506308.1">
    <property type="nucleotide sequence ID" value="NZ_JAKNTL010000002.1"/>
</dbReference>
<comment type="subcellular location">
    <subcellularLocation>
        <location evidence="1">Cell membrane</location>
        <topology evidence="1">Multi-pass membrane protein</topology>
    </subcellularLocation>
</comment>
<dbReference type="PANTHER" id="PTHR42718">
    <property type="entry name" value="MAJOR FACILITATOR SUPERFAMILY MULTIDRUG TRANSPORTER MFSC"/>
    <property type="match status" value="1"/>
</dbReference>
<dbReference type="KEGG" id="rhom:FRIFI_2778"/>
<evidence type="ECO:0000259" key="8">
    <source>
        <dbReference type="PROSITE" id="PS50850"/>
    </source>
</evidence>
<feature type="transmembrane region" description="Helical" evidence="7">
    <location>
        <begin position="341"/>
        <end position="359"/>
    </location>
</feature>
<dbReference type="InterPro" id="IPR036259">
    <property type="entry name" value="MFS_trans_sf"/>
</dbReference>
<accession>A0A2P2BVA3</accession>
<evidence type="ECO:0000256" key="7">
    <source>
        <dbReference type="SAM" id="Phobius"/>
    </source>
</evidence>
<dbReference type="EMBL" id="LN650648">
    <property type="protein sequence ID" value="CEI74295.1"/>
    <property type="molecule type" value="Genomic_DNA"/>
</dbReference>
<organism evidence="9 10">
    <name type="scientific">Romboutsia hominis</name>
    <dbReference type="NCBI Taxonomy" id="1507512"/>
    <lineage>
        <taxon>Bacteria</taxon>
        <taxon>Bacillati</taxon>
        <taxon>Bacillota</taxon>
        <taxon>Clostridia</taxon>
        <taxon>Peptostreptococcales</taxon>
        <taxon>Peptostreptococcaceae</taxon>
        <taxon>Romboutsia</taxon>
    </lineage>
</organism>
<dbReference type="SUPFAM" id="SSF103473">
    <property type="entry name" value="MFS general substrate transporter"/>
    <property type="match status" value="1"/>
</dbReference>
<feature type="transmembrane region" description="Helical" evidence="7">
    <location>
        <begin position="204"/>
        <end position="224"/>
    </location>
</feature>
<dbReference type="Gene3D" id="1.20.1720.10">
    <property type="entry name" value="Multidrug resistance protein D"/>
    <property type="match status" value="1"/>
</dbReference>
<keyword evidence="10" id="KW-1185">Reference proteome</keyword>
<evidence type="ECO:0000256" key="3">
    <source>
        <dbReference type="ARBA" id="ARBA00022475"/>
    </source>
</evidence>
<feature type="transmembrane region" description="Helical" evidence="7">
    <location>
        <begin position="311"/>
        <end position="329"/>
    </location>
</feature>
<protein>
    <submittedName>
        <fullName evidence="9">Multidrug resistance protein 3</fullName>
    </submittedName>
</protein>
<keyword evidence="5 7" id="KW-1133">Transmembrane helix</keyword>